<keyword evidence="3 8" id="KW-0507">mRNA processing</keyword>
<dbReference type="Gene3D" id="1.10.1520.10">
    <property type="entry name" value="Ribonuclease III domain"/>
    <property type="match status" value="1"/>
</dbReference>
<evidence type="ECO:0000313" key="12">
    <source>
        <dbReference type="Proteomes" id="UP001652504"/>
    </source>
</evidence>
<comment type="cofactor">
    <cofactor evidence="8">
        <name>Mg(2+)</name>
        <dbReference type="ChEBI" id="CHEBI:18420"/>
    </cofactor>
</comment>
<evidence type="ECO:0000259" key="10">
    <source>
        <dbReference type="PROSITE" id="PS50142"/>
    </source>
</evidence>
<keyword evidence="8" id="KW-0699">rRNA-binding</keyword>
<feature type="binding site" evidence="8">
    <location>
        <position position="42"/>
    </location>
    <ligand>
        <name>Mg(2+)</name>
        <dbReference type="ChEBI" id="CHEBI:18420"/>
    </ligand>
</feature>
<comment type="similarity">
    <text evidence="2">Belongs to the ribonuclease III family.</text>
</comment>
<keyword evidence="12" id="KW-1185">Reference proteome</keyword>
<proteinExistence type="inferred from homology"/>
<evidence type="ECO:0000259" key="9">
    <source>
        <dbReference type="PROSITE" id="PS50137"/>
    </source>
</evidence>
<keyword evidence="7 8" id="KW-0694">RNA-binding</keyword>
<dbReference type="InterPro" id="IPR011907">
    <property type="entry name" value="RNase_III"/>
</dbReference>
<evidence type="ECO:0000256" key="1">
    <source>
        <dbReference type="ARBA" id="ARBA00000109"/>
    </source>
</evidence>
<dbReference type="EC" id="3.1.26.3" evidence="8"/>
<evidence type="ECO:0000256" key="4">
    <source>
        <dbReference type="ARBA" id="ARBA00022722"/>
    </source>
</evidence>
<sequence length="227" mass="25537">MNESLKYVQLYKKLGYTFDNAANLKLALTHRSASKKHNERLEYLGDAVLGMVIAKQLFTQFPKQPEGSLTRMRASLVKGETLAELGKDFELGELLELGPGELKSGGHRRSSILADAVEAIIGAIYLESDFVTCETLILKWFDSRLKSLNPDVHLKDDKTRLQEYLQGKKLPLPEYDIVNITGKDHDQTFEVSCRVTVFDNPAIGRGNSRRKAEQQAARKVLEKLNSD</sequence>
<dbReference type="InterPro" id="IPR014720">
    <property type="entry name" value="dsRBD_dom"/>
</dbReference>
<keyword evidence="8" id="KW-0698">rRNA processing</keyword>
<feature type="binding site" evidence="8">
    <location>
        <position position="115"/>
    </location>
    <ligand>
        <name>Mg(2+)</name>
        <dbReference type="ChEBI" id="CHEBI:18420"/>
    </ligand>
</feature>
<reference evidence="11 12" key="1">
    <citation type="submission" date="2022-10" db="EMBL/GenBank/DDBJ databases">
        <title>Aestuariibacter sp. AA17 isolated from Montipora capitata coral fragment.</title>
        <authorList>
            <person name="Emsley S.A."/>
            <person name="Pfannmuller K.M."/>
            <person name="Loughran R.M."/>
            <person name="Shlafstein M."/>
            <person name="Papke E."/>
            <person name="Saw J.H."/>
            <person name="Ushijima B."/>
            <person name="Videau P."/>
        </authorList>
    </citation>
    <scope>NUCLEOTIDE SEQUENCE [LARGE SCALE GENOMIC DNA]</scope>
    <source>
        <strain evidence="11 12">AA17</strain>
    </source>
</reference>
<keyword evidence="8" id="KW-0479">Metal-binding</keyword>
<gene>
    <name evidence="8 11" type="primary">rnc</name>
    <name evidence="11" type="ORF">OE749_00865</name>
</gene>
<evidence type="ECO:0000256" key="8">
    <source>
        <dbReference type="HAMAP-Rule" id="MF_00104"/>
    </source>
</evidence>
<accession>A0ABT3A3J5</accession>
<comment type="subcellular location">
    <subcellularLocation>
        <location evidence="8">Cytoplasm</location>
    </subcellularLocation>
</comment>
<comment type="caution">
    <text evidence="11">The sequence shown here is derived from an EMBL/GenBank/DDBJ whole genome shotgun (WGS) entry which is preliminary data.</text>
</comment>
<dbReference type="CDD" id="cd00593">
    <property type="entry name" value="RIBOc"/>
    <property type="match status" value="1"/>
</dbReference>
<dbReference type="PANTHER" id="PTHR11207:SF0">
    <property type="entry name" value="RIBONUCLEASE 3"/>
    <property type="match status" value="1"/>
</dbReference>
<comment type="function">
    <text evidence="8">Digests double-stranded RNA. Involved in the processing of primary rRNA transcript to yield the immediate precursors to the large and small rRNAs (23S and 16S). Processes some mRNAs, and tRNAs when they are encoded in the rRNA operon. Processes pre-crRNA and tracrRNA of type II CRISPR loci if present in the organism.</text>
</comment>
<evidence type="ECO:0000256" key="3">
    <source>
        <dbReference type="ARBA" id="ARBA00022664"/>
    </source>
</evidence>
<keyword evidence="4 8" id="KW-0540">Nuclease</keyword>
<dbReference type="SUPFAM" id="SSF69065">
    <property type="entry name" value="RNase III domain-like"/>
    <property type="match status" value="1"/>
</dbReference>
<dbReference type="RefSeq" id="WP_263710444.1">
    <property type="nucleotide sequence ID" value="NZ_JAOWKX010000001.1"/>
</dbReference>
<dbReference type="NCBIfam" id="TIGR02191">
    <property type="entry name" value="RNaseIII"/>
    <property type="match status" value="1"/>
</dbReference>
<dbReference type="PANTHER" id="PTHR11207">
    <property type="entry name" value="RIBONUCLEASE III"/>
    <property type="match status" value="1"/>
</dbReference>
<dbReference type="HAMAP" id="MF_00104">
    <property type="entry name" value="RNase_III"/>
    <property type="match status" value="1"/>
</dbReference>
<feature type="active site" evidence="8">
    <location>
        <position position="46"/>
    </location>
</feature>
<evidence type="ECO:0000256" key="2">
    <source>
        <dbReference type="ARBA" id="ARBA00010183"/>
    </source>
</evidence>
<dbReference type="Proteomes" id="UP001652504">
    <property type="component" value="Unassembled WGS sequence"/>
</dbReference>
<keyword evidence="8" id="KW-0460">Magnesium</keyword>
<comment type="subunit">
    <text evidence="8">Homodimer.</text>
</comment>
<keyword evidence="8" id="KW-0963">Cytoplasm</keyword>
<dbReference type="SMART" id="SM00358">
    <property type="entry name" value="DSRM"/>
    <property type="match status" value="1"/>
</dbReference>
<name>A0ABT3A3J5_9ALTE</name>
<dbReference type="Pfam" id="PF14622">
    <property type="entry name" value="Ribonucleas_3_3"/>
    <property type="match status" value="1"/>
</dbReference>
<dbReference type="InterPro" id="IPR000999">
    <property type="entry name" value="RNase_III_dom"/>
</dbReference>
<dbReference type="PROSITE" id="PS00517">
    <property type="entry name" value="RNASE_3_1"/>
    <property type="match status" value="1"/>
</dbReference>
<evidence type="ECO:0000256" key="5">
    <source>
        <dbReference type="ARBA" id="ARBA00022759"/>
    </source>
</evidence>
<evidence type="ECO:0000313" key="11">
    <source>
        <dbReference type="EMBL" id="MCV2883244.1"/>
    </source>
</evidence>
<dbReference type="PROSITE" id="PS50137">
    <property type="entry name" value="DS_RBD"/>
    <property type="match status" value="1"/>
</dbReference>
<feature type="domain" description="RNase III" evidence="10">
    <location>
        <begin position="7"/>
        <end position="129"/>
    </location>
</feature>
<feature type="binding site" evidence="8">
    <location>
        <position position="118"/>
    </location>
    <ligand>
        <name>Mg(2+)</name>
        <dbReference type="ChEBI" id="CHEBI:18420"/>
    </ligand>
</feature>
<dbReference type="InterPro" id="IPR036389">
    <property type="entry name" value="RNase_III_sf"/>
</dbReference>
<dbReference type="CDD" id="cd10845">
    <property type="entry name" value="DSRM_RNAse_III_family"/>
    <property type="match status" value="1"/>
</dbReference>
<keyword evidence="6 8" id="KW-0378">Hydrolase</keyword>
<evidence type="ECO:0000256" key="7">
    <source>
        <dbReference type="ARBA" id="ARBA00022884"/>
    </source>
</evidence>
<comment type="catalytic activity">
    <reaction evidence="1 8">
        <text>Endonucleolytic cleavage to 5'-phosphomonoester.</text>
        <dbReference type="EC" id="3.1.26.3"/>
    </reaction>
</comment>
<keyword evidence="8" id="KW-0819">tRNA processing</keyword>
<dbReference type="GO" id="GO:0004525">
    <property type="term" value="F:ribonuclease III activity"/>
    <property type="evidence" value="ECO:0007669"/>
    <property type="project" value="UniProtKB-EC"/>
</dbReference>
<dbReference type="EMBL" id="JAOWKX010000001">
    <property type="protein sequence ID" value="MCV2883244.1"/>
    <property type="molecule type" value="Genomic_DNA"/>
</dbReference>
<keyword evidence="5 8" id="KW-0255">Endonuclease</keyword>
<dbReference type="SMART" id="SM00535">
    <property type="entry name" value="RIBOc"/>
    <property type="match status" value="1"/>
</dbReference>
<dbReference type="SUPFAM" id="SSF54768">
    <property type="entry name" value="dsRNA-binding domain-like"/>
    <property type="match status" value="1"/>
</dbReference>
<feature type="active site" evidence="8">
    <location>
        <position position="118"/>
    </location>
</feature>
<organism evidence="11 12">
    <name type="scientific">Fluctibacter corallii</name>
    <dbReference type="NCBI Taxonomy" id="2984329"/>
    <lineage>
        <taxon>Bacteria</taxon>
        <taxon>Pseudomonadati</taxon>
        <taxon>Pseudomonadota</taxon>
        <taxon>Gammaproteobacteria</taxon>
        <taxon>Alteromonadales</taxon>
        <taxon>Alteromonadaceae</taxon>
        <taxon>Fluctibacter</taxon>
    </lineage>
</organism>
<dbReference type="Pfam" id="PF00035">
    <property type="entry name" value="dsrm"/>
    <property type="match status" value="1"/>
</dbReference>
<dbReference type="Gene3D" id="3.30.160.20">
    <property type="match status" value="1"/>
</dbReference>
<evidence type="ECO:0000256" key="6">
    <source>
        <dbReference type="ARBA" id="ARBA00022801"/>
    </source>
</evidence>
<feature type="domain" description="DRBM" evidence="9">
    <location>
        <begin position="156"/>
        <end position="226"/>
    </location>
</feature>
<protein>
    <recommendedName>
        <fullName evidence="8">Ribonuclease 3</fullName>
        <ecNumber evidence="8">3.1.26.3</ecNumber>
    </recommendedName>
    <alternativeName>
        <fullName evidence="8">Ribonuclease III</fullName>
        <shortName evidence="8">RNase III</shortName>
    </alternativeName>
</protein>
<dbReference type="PROSITE" id="PS50142">
    <property type="entry name" value="RNASE_3_2"/>
    <property type="match status" value="1"/>
</dbReference>